<evidence type="ECO:0000313" key="3">
    <source>
        <dbReference type="Proteomes" id="UP000694892"/>
    </source>
</evidence>
<evidence type="ECO:0000256" key="1">
    <source>
        <dbReference type="SAM" id="MobiDB-lite"/>
    </source>
</evidence>
<feature type="non-terminal residue" evidence="2">
    <location>
        <position position="1"/>
    </location>
</feature>
<protein>
    <recommendedName>
        <fullName evidence="4">Reverse transcriptase domain-containing protein</fullName>
    </recommendedName>
</protein>
<evidence type="ECO:0000313" key="2">
    <source>
        <dbReference type="EMBL" id="OCT90176.1"/>
    </source>
</evidence>
<gene>
    <name evidence="2" type="ORF">XELAEV_18018791mg</name>
</gene>
<organism evidence="2 3">
    <name type="scientific">Xenopus laevis</name>
    <name type="common">African clawed frog</name>
    <dbReference type="NCBI Taxonomy" id="8355"/>
    <lineage>
        <taxon>Eukaryota</taxon>
        <taxon>Metazoa</taxon>
        <taxon>Chordata</taxon>
        <taxon>Craniata</taxon>
        <taxon>Vertebrata</taxon>
        <taxon>Euteleostomi</taxon>
        <taxon>Amphibia</taxon>
        <taxon>Batrachia</taxon>
        <taxon>Anura</taxon>
        <taxon>Pipoidea</taxon>
        <taxon>Pipidae</taxon>
        <taxon>Xenopodinae</taxon>
        <taxon>Xenopus</taxon>
        <taxon>Xenopus</taxon>
    </lineage>
</organism>
<name>A0A974DFL6_XENLA</name>
<sequence>EGIASVFADDTKLSSPINSIQDVTSSQQDLDKPAIWAAKWQMRFNVDKCKVLHLGCKNIQATYTLTNRRFFIVASGRQGGSRSGRLVAPKKSRLVARRQNLPESPAQSTGQLDNKADPGHHNASLTNGHWGSLGNHSPLGSLKLTQQNKQLPVCHLPGVSCGGLWAWQRVCESERHSSAGVPVRPGALRFLVRVGHYEKPNKETVKQKKKKLKKQDWSTDSRGRSPSAGRNHGVHPLSRLIHLHFKKLVERLNIFVSCFLT</sequence>
<accession>A0A974DFL6</accession>
<feature type="compositionally biased region" description="Polar residues" evidence="1">
    <location>
        <begin position="101"/>
        <end position="112"/>
    </location>
</feature>
<feature type="region of interest" description="Disordered" evidence="1">
    <location>
        <begin position="98"/>
        <end position="132"/>
    </location>
</feature>
<evidence type="ECO:0008006" key="4">
    <source>
        <dbReference type="Google" id="ProtNLM"/>
    </source>
</evidence>
<dbReference type="EMBL" id="CM004470">
    <property type="protein sequence ID" value="OCT90176.1"/>
    <property type="molecule type" value="Genomic_DNA"/>
</dbReference>
<dbReference type="AlphaFoldDB" id="A0A974DFL6"/>
<reference evidence="3" key="1">
    <citation type="journal article" date="2016" name="Nature">
        <title>Genome evolution in the allotetraploid frog Xenopus laevis.</title>
        <authorList>
            <person name="Session A.M."/>
            <person name="Uno Y."/>
            <person name="Kwon T."/>
            <person name="Chapman J.A."/>
            <person name="Toyoda A."/>
            <person name="Takahashi S."/>
            <person name="Fukui A."/>
            <person name="Hikosaka A."/>
            <person name="Suzuki A."/>
            <person name="Kondo M."/>
            <person name="van Heeringen S.J."/>
            <person name="Quigley I."/>
            <person name="Heinz S."/>
            <person name="Ogino H."/>
            <person name="Ochi H."/>
            <person name="Hellsten U."/>
            <person name="Lyons J.B."/>
            <person name="Simakov O."/>
            <person name="Putnam N."/>
            <person name="Stites J."/>
            <person name="Kuroki Y."/>
            <person name="Tanaka T."/>
            <person name="Michiue T."/>
            <person name="Watanabe M."/>
            <person name="Bogdanovic O."/>
            <person name="Lister R."/>
            <person name="Georgiou G."/>
            <person name="Paranjpe S.S."/>
            <person name="van Kruijsbergen I."/>
            <person name="Shu S."/>
            <person name="Carlson J."/>
            <person name="Kinoshita T."/>
            <person name="Ohta Y."/>
            <person name="Mawaribuchi S."/>
            <person name="Jenkins J."/>
            <person name="Grimwood J."/>
            <person name="Schmutz J."/>
            <person name="Mitros T."/>
            <person name="Mozaffari S.V."/>
            <person name="Suzuki Y."/>
            <person name="Haramoto Y."/>
            <person name="Yamamoto T.S."/>
            <person name="Takagi C."/>
            <person name="Heald R."/>
            <person name="Miller K."/>
            <person name="Haudenschild C."/>
            <person name="Kitzman J."/>
            <person name="Nakayama T."/>
            <person name="Izutsu Y."/>
            <person name="Robert J."/>
            <person name="Fortriede J."/>
            <person name="Burns K."/>
            <person name="Lotay V."/>
            <person name="Karimi K."/>
            <person name="Yasuoka Y."/>
            <person name="Dichmann D.S."/>
            <person name="Flajnik M.F."/>
            <person name="Houston D.W."/>
            <person name="Shendure J."/>
            <person name="DuPasquier L."/>
            <person name="Vize P.D."/>
            <person name="Zorn A.M."/>
            <person name="Ito M."/>
            <person name="Marcotte E.M."/>
            <person name="Wallingford J.B."/>
            <person name="Ito Y."/>
            <person name="Asashima M."/>
            <person name="Ueno N."/>
            <person name="Matsuda Y."/>
            <person name="Veenstra G.J."/>
            <person name="Fujiyama A."/>
            <person name="Harland R.M."/>
            <person name="Taira M."/>
            <person name="Rokhsar D.S."/>
        </authorList>
    </citation>
    <scope>NUCLEOTIDE SEQUENCE [LARGE SCALE GENOMIC DNA]</scope>
    <source>
        <strain evidence="3">J</strain>
    </source>
</reference>
<proteinExistence type="predicted"/>
<feature type="compositionally biased region" description="Basic and acidic residues" evidence="1">
    <location>
        <begin position="214"/>
        <end position="223"/>
    </location>
</feature>
<feature type="region of interest" description="Disordered" evidence="1">
    <location>
        <begin position="201"/>
        <end position="233"/>
    </location>
</feature>
<dbReference type="Proteomes" id="UP000694892">
    <property type="component" value="Chromosome 3L"/>
</dbReference>